<evidence type="ECO:0000256" key="7">
    <source>
        <dbReference type="SAM" id="Phobius"/>
    </source>
</evidence>
<dbReference type="Gene3D" id="1.20.120.350">
    <property type="entry name" value="Voltage-gated potassium channels. Chain C"/>
    <property type="match status" value="1"/>
</dbReference>
<dbReference type="InterPro" id="IPR027359">
    <property type="entry name" value="Volt_channel_dom_sf"/>
</dbReference>
<dbReference type="InterPro" id="IPR011992">
    <property type="entry name" value="EF-hand-dom_pair"/>
</dbReference>
<accession>A0A813GC09</accession>
<dbReference type="InterPro" id="IPR018247">
    <property type="entry name" value="EF_Hand_1_Ca_BS"/>
</dbReference>
<dbReference type="PROSITE" id="PS00018">
    <property type="entry name" value="EF_HAND_1"/>
    <property type="match status" value="1"/>
</dbReference>
<dbReference type="PANTHER" id="PTHR43336">
    <property type="entry name" value="OXYGEN SENSOR HISTIDINE KINASE RESPONSE REGULATOR DEVS/DOSS"/>
    <property type="match status" value="1"/>
</dbReference>
<evidence type="ECO:0000256" key="4">
    <source>
        <dbReference type="ARBA" id="ARBA00022989"/>
    </source>
</evidence>
<dbReference type="SUPFAM" id="SSF47473">
    <property type="entry name" value="EF-hand"/>
    <property type="match status" value="1"/>
</dbReference>
<dbReference type="OrthoDB" id="436142at2759"/>
<evidence type="ECO:0000259" key="8">
    <source>
        <dbReference type="PROSITE" id="PS50222"/>
    </source>
</evidence>
<gene>
    <name evidence="9" type="ORF">PGLA1383_LOCUS39238</name>
</gene>
<evidence type="ECO:0000256" key="2">
    <source>
        <dbReference type="ARBA" id="ARBA00022692"/>
    </source>
</evidence>
<dbReference type="PROSITE" id="PS50222">
    <property type="entry name" value="EF_HAND_2"/>
    <property type="match status" value="1"/>
</dbReference>
<feature type="non-terminal residue" evidence="9">
    <location>
        <position position="563"/>
    </location>
</feature>
<evidence type="ECO:0000313" key="9">
    <source>
        <dbReference type="EMBL" id="CAE8621723.1"/>
    </source>
</evidence>
<dbReference type="PANTHER" id="PTHR43336:SF3">
    <property type="entry name" value="GUANYLATE CYCLASE DOMAIN-CONTAINING PROTEIN"/>
    <property type="match status" value="1"/>
</dbReference>
<dbReference type="InterPro" id="IPR002048">
    <property type="entry name" value="EF_hand_dom"/>
</dbReference>
<organism evidence="9 10">
    <name type="scientific">Polarella glacialis</name>
    <name type="common">Dinoflagellate</name>
    <dbReference type="NCBI Taxonomy" id="89957"/>
    <lineage>
        <taxon>Eukaryota</taxon>
        <taxon>Sar</taxon>
        <taxon>Alveolata</taxon>
        <taxon>Dinophyceae</taxon>
        <taxon>Suessiales</taxon>
        <taxon>Suessiaceae</taxon>
        <taxon>Polarella</taxon>
    </lineage>
</organism>
<dbReference type="EMBL" id="CAJNNV010027802">
    <property type="protein sequence ID" value="CAE8621723.1"/>
    <property type="molecule type" value="Genomic_DNA"/>
</dbReference>
<dbReference type="SUPFAM" id="SSF81324">
    <property type="entry name" value="Voltage-gated potassium channels"/>
    <property type="match status" value="1"/>
</dbReference>
<feature type="transmembrane region" description="Helical" evidence="7">
    <location>
        <begin position="309"/>
        <end position="327"/>
    </location>
</feature>
<feature type="transmembrane region" description="Helical" evidence="7">
    <location>
        <begin position="371"/>
        <end position="389"/>
    </location>
</feature>
<dbReference type="GO" id="GO:0005509">
    <property type="term" value="F:calcium ion binding"/>
    <property type="evidence" value="ECO:0007669"/>
    <property type="project" value="InterPro"/>
</dbReference>
<protein>
    <recommendedName>
        <fullName evidence="8">EF-hand domain-containing protein</fullName>
    </recommendedName>
</protein>
<dbReference type="Proteomes" id="UP000654075">
    <property type="component" value="Unassembled WGS sequence"/>
</dbReference>
<name>A0A813GC09_POLGL</name>
<keyword evidence="4 7" id="KW-1133">Transmembrane helix</keyword>
<evidence type="ECO:0000256" key="5">
    <source>
        <dbReference type="ARBA" id="ARBA00023136"/>
    </source>
</evidence>
<sequence>DSTGFLTTAHLMAGAPQEAEEADDKAPEIEDDEESADQPMRVDSALPVLQHALQEQAHQAISGRRVSVHSSASLGVLSCVGSIRSQISFDRGVSAGVSGNDRPMVTRIQATGGASLLPPTPSLYVPPTPSLYWSEEGSELTNQNDDDIRIMANELDLLENDISNVFSADEDTTYSKLEKTLARLGFHVHDGKNSVTLHGPGAGTAKKRPVARKSFSSLGCDSVEQALIYELFPKDIYHYRLQAYHLGLPRVLQHVFVAQDELMKKSSSATSSTRGSGFFTRLEDRLRASCGPTGKRVQKTIGKITADKVFEGVFLLLTFYTLVAPEMVNIFGNAETDEIFLTVNTVVFFLFTIELVLILLGRDGYLTSISFGLDFVSLISVFFDTWFFAGDFVDSDGSNLARLARSSRVARIARIGRVARITKFIPRLLALCRNQTMALAEQLLQRRLWRLFLYMDTDHDGLISAFDLKIFYLGTIKECTQLMTSNRLDYDMSLLEADKPMLLNASPTQDEFRPTIDAEEFNKLILDSKLGTCLKNFHQRDLESDSGSVWALTQRLSDSTAMK</sequence>
<comment type="subcellular location">
    <subcellularLocation>
        <location evidence="1">Membrane</location>
        <topology evidence="1">Multi-pass membrane protein</topology>
    </subcellularLocation>
</comment>
<feature type="domain" description="EF-hand" evidence="8">
    <location>
        <begin position="443"/>
        <end position="478"/>
    </location>
</feature>
<keyword evidence="10" id="KW-1185">Reference proteome</keyword>
<proteinExistence type="predicted"/>
<feature type="transmembrane region" description="Helical" evidence="7">
    <location>
        <begin position="339"/>
        <end position="359"/>
    </location>
</feature>
<evidence type="ECO:0000313" key="10">
    <source>
        <dbReference type="Proteomes" id="UP000654075"/>
    </source>
</evidence>
<feature type="region of interest" description="Disordered" evidence="6">
    <location>
        <begin position="1"/>
        <end position="37"/>
    </location>
</feature>
<keyword evidence="3" id="KW-0106">Calcium</keyword>
<evidence type="ECO:0000256" key="3">
    <source>
        <dbReference type="ARBA" id="ARBA00022837"/>
    </source>
</evidence>
<feature type="non-terminal residue" evidence="9">
    <location>
        <position position="1"/>
    </location>
</feature>
<evidence type="ECO:0000256" key="1">
    <source>
        <dbReference type="ARBA" id="ARBA00004141"/>
    </source>
</evidence>
<feature type="compositionally biased region" description="Acidic residues" evidence="6">
    <location>
        <begin position="18"/>
        <end position="36"/>
    </location>
</feature>
<keyword evidence="5 7" id="KW-0472">Membrane</keyword>
<reference evidence="9" key="1">
    <citation type="submission" date="2021-02" db="EMBL/GenBank/DDBJ databases">
        <authorList>
            <person name="Dougan E. K."/>
            <person name="Rhodes N."/>
            <person name="Thang M."/>
            <person name="Chan C."/>
        </authorList>
    </citation>
    <scope>NUCLEOTIDE SEQUENCE</scope>
</reference>
<dbReference type="AlphaFoldDB" id="A0A813GC09"/>
<dbReference type="GO" id="GO:0016020">
    <property type="term" value="C:membrane"/>
    <property type="evidence" value="ECO:0007669"/>
    <property type="project" value="UniProtKB-SubCell"/>
</dbReference>
<keyword evidence="2 7" id="KW-0812">Transmembrane</keyword>
<evidence type="ECO:0000256" key="6">
    <source>
        <dbReference type="SAM" id="MobiDB-lite"/>
    </source>
</evidence>
<comment type="caution">
    <text evidence="9">The sequence shown here is derived from an EMBL/GenBank/DDBJ whole genome shotgun (WGS) entry which is preliminary data.</text>
</comment>